<organism evidence="2 3">
    <name type="scientific">Onishia taeanensis</name>
    <dbReference type="NCBI Taxonomy" id="284577"/>
    <lineage>
        <taxon>Bacteria</taxon>
        <taxon>Pseudomonadati</taxon>
        <taxon>Pseudomonadota</taxon>
        <taxon>Gammaproteobacteria</taxon>
        <taxon>Oceanospirillales</taxon>
        <taxon>Halomonadaceae</taxon>
        <taxon>Onishia</taxon>
    </lineage>
</organism>
<feature type="transmembrane region" description="Helical" evidence="1">
    <location>
        <begin position="22"/>
        <end position="45"/>
    </location>
</feature>
<keyword evidence="1" id="KW-0812">Transmembrane</keyword>
<protein>
    <submittedName>
        <fullName evidence="2">Phage holin, lambda family</fullName>
    </submittedName>
</protein>
<dbReference type="InterPro" id="IPR006481">
    <property type="entry name" value="Phage_lambda_GpS_holin"/>
</dbReference>
<dbReference type="AlphaFoldDB" id="A0A1G7N632"/>
<keyword evidence="1" id="KW-0472">Membrane</keyword>
<feature type="transmembrane region" description="Helical" evidence="1">
    <location>
        <begin position="57"/>
        <end position="78"/>
    </location>
</feature>
<accession>A0A1G7N632</accession>
<feature type="transmembrane region" description="Helical" evidence="1">
    <location>
        <begin position="84"/>
        <end position="104"/>
    </location>
</feature>
<dbReference type="OrthoDB" id="6711255at2"/>
<sequence length="121" mass="13465">MTRRHKPSADMPTRDPNNWQRLIELCIAYAPNVLGALLTFAIALARGLQDGGPWRKALLGALVCTLLGIGLFPLFQALAVRYELPGSVAFAPCVFLAFLGTEWLRNKADDIYELIIGRWRP</sequence>
<name>A0A1G7N632_9GAMM</name>
<dbReference type="Pfam" id="PF05106">
    <property type="entry name" value="Phage_holin_3_1"/>
    <property type="match status" value="1"/>
</dbReference>
<dbReference type="EMBL" id="FNCI01000001">
    <property type="protein sequence ID" value="SDF69406.1"/>
    <property type="molecule type" value="Genomic_DNA"/>
</dbReference>
<keyword evidence="1" id="KW-1133">Transmembrane helix</keyword>
<evidence type="ECO:0000313" key="3">
    <source>
        <dbReference type="Proteomes" id="UP000198641"/>
    </source>
</evidence>
<keyword evidence="3" id="KW-1185">Reference proteome</keyword>
<dbReference type="STRING" id="284577.SAMN05216571_101246"/>
<dbReference type="Proteomes" id="UP000198641">
    <property type="component" value="Unassembled WGS sequence"/>
</dbReference>
<gene>
    <name evidence="2" type="ORF">SAMN05216571_101246</name>
</gene>
<dbReference type="RefSeq" id="WP_092522274.1">
    <property type="nucleotide sequence ID" value="NZ_FNCI01000001.1"/>
</dbReference>
<evidence type="ECO:0000313" key="2">
    <source>
        <dbReference type="EMBL" id="SDF69406.1"/>
    </source>
</evidence>
<evidence type="ECO:0000256" key="1">
    <source>
        <dbReference type="SAM" id="Phobius"/>
    </source>
</evidence>
<proteinExistence type="predicted"/>
<reference evidence="2 3" key="1">
    <citation type="submission" date="2016-10" db="EMBL/GenBank/DDBJ databases">
        <authorList>
            <person name="de Groot N.N."/>
        </authorList>
    </citation>
    <scope>NUCLEOTIDE SEQUENCE [LARGE SCALE GENOMIC DNA]</scope>
    <source>
        <strain evidence="2 3">BH539</strain>
    </source>
</reference>